<organism evidence="2 3">
    <name type="scientific">Lysobacter capsici AZ78</name>
    <dbReference type="NCBI Taxonomy" id="1444315"/>
    <lineage>
        <taxon>Bacteria</taxon>
        <taxon>Pseudomonadati</taxon>
        <taxon>Pseudomonadota</taxon>
        <taxon>Gammaproteobacteria</taxon>
        <taxon>Lysobacterales</taxon>
        <taxon>Lysobacteraceae</taxon>
        <taxon>Lysobacter</taxon>
    </lineage>
</organism>
<dbReference type="Pfam" id="PF25675">
    <property type="entry name" value="Phage_nozzle"/>
    <property type="match status" value="2"/>
</dbReference>
<keyword evidence="3" id="KW-1185">Reference proteome</keyword>
<dbReference type="Proteomes" id="UP000023435">
    <property type="component" value="Unassembled WGS sequence"/>
</dbReference>
<dbReference type="InterPro" id="IPR058003">
    <property type="entry name" value="Phage_gp12"/>
</dbReference>
<dbReference type="EMBL" id="JAJA02000001">
    <property type="protein sequence ID" value="KWS03751.1"/>
    <property type="molecule type" value="Genomic_DNA"/>
</dbReference>
<gene>
    <name evidence="2" type="ORF">AZ78_1300</name>
</gene>
<feature type="compositionally biased region" description="Polar residues" evidence="1">
    <location>
        <begin position="15"/>
        <end position="24"/>
    </location>
</feature>
<accession>A0A108U728</accession>
<feature type="region of interest" description="Disordered" evidence="1">
    <location>
        <begin position="1"/>
        <end position="24"/>
    </location>
</feature>
<evidence type="ECO:0000313" key="3">
    <source>
        <dbReference type="Proteomes" id="UP000023435"/>
    </source>
</evidence>
<evidence type="ECO:0000256" key="1">
    <source>
        <dbReference type="SAM" id="MobiDB-lite"/>
    </source>
</evidence>
<dbReference type="OrthoDB" id="5465414at2"/>
<comment type="caution">
    <text evidence="2">The sequence shown here is derived from an EMBL/GenBank/DDBJ whole genome shotgun (WGS) entry which is preliminary data.</text>
</comment>
<reference evidence="2 3" key="1">
    <citation type="journal article" date="2014" name="Genome Announc.">
        <title>Draft Genome Sequence of Lysobacter capsici AZ78, a Bacterium Antagonistic to Plant-Pathogenic Oomycetes.</title>
        <authorList>
            <person name="Puopolo G."/>
            <person name="Sonego P."/>
            <person name="Engelen K."/>
            <person name="Pertot I."/>
        </authorList>
    </citation>
    <scope>NUCLEOTIDE SEQUENCE [LARGE SCALE GENOMIC DNA]</scope>
    <source>
        <strain evidence="2 3">AZ78</strain>
    </source>
</reference>
<evidence type="ECO:0000313" key="2">
    <source>
        <dbReference type="EMBL" id="KWS03751.1"/>
    </source>
</evidence>
<proteinExistence type="predicted"/>
<sequence>MALTTGRYPSFLGGASQQDDSVRSPNQLSEAINTWLHTALGTGKRPPAEFVKVLADNLDPMAHYHSIVRDAFERYVVVIGNGTIRVFNHMTGYEYDVVPTGSALQYLATKLQPWSVFKTMTLADTTFIVNTERVVKMDAELSPGALTGSVQTFTDLPKPTGSIPVPMGVIYEIVGAAGNEFDNYYVQRAGAGVWLEVARPGIQHKFDRNTMPHLLKRIPDPIHGDGFYFSFGAPEWEGRLAGDASTNISASFVGEKIVDVFHHRSRVGFLSTENCAMSEVDRPFNFWRTSVTQLLDSDPVDFAVNTDGVASLRHAISYESSLILFGDRANFQMTADPFLTPKTPKVDPLVNYECSRYVKPEKLGDTLYSVTDAAAFTILREYFMDDVSITGDAADVTSHVPRYIPGRVRAMAGAPEADVVVLAQESAPHQLYAYFVRWAGTDKVQSAWCKWDIAGVGRVVHLKVIDGYLYVLARKLGSATGVEMLRMSLSLATEDSDFTEDYSFMLDRLAVLQPTHYPFGNYTDVNLPYAFGSMTNVVVAKTDDWADAGTLVDLQGATLADGGMALRFPGNLAAGKLAVGLNYVTRADLTRPYLRDRNNEAITVGRLQVRDITVAYKDAAYFEVEVATRGRTTDPQTYLASHAGLFTARTLNDSTFRLNAPLFHSGEQRFPVQSRSDQVRISLVNRLPYQCWWQSAQYRALFSSRSQV</sequence>
<protein>
    <submittedName>
        <fullName evidence="2">Phage tail fiber protein</fullName>
    </submittedName>
</protein>
<dbReference type="RefSeq" id="WP_036109940.1">
    <property type="nucleotide sequence ID" value="NZ_JAJA02000001.1"/>
</dbReference>
<dbReference type="AlphaFoldDB" id="A0A108U728"/>
<name>A0A108U728_9GAMM</name>